<organism evidence="1 2">
    <name type="scientific">Pseudomonas putida</name>
    <name type="common">Arthrobacter siderocapsulatus</name>
    <dbReference type="NCBI Taxonomy" id="303"/>
    <lineage>
        <taxon>Bacteria</taxon>
        <taxon>Pseudomonadati</taxon>
        <taxon>Pseudomonadota</taxon>
        <taxon>Gammaproteobacteria</taxon>
        <taxon>Pseudomonadales</taxon>
        <taxon>Pseudomonadaceae</taxon>
        <taxon>Pseudomonas</taxon>
    </lineage>
</organism>
<comment type="caution">
    <text evidence="1">The sequence shown here is derived from an EMBL/GenBank/DDBJ whole genome shotgun (WGS) entry which is preliminary data.</text>
</comment>
<dbReference type="EMBL" id="MKZO01000006">
    <property type="protein sequence ID" value="OLS64336.1"/>
    <property type="molecule type" value="Genomic_DNA"/>
</dbReference>
<protein>
    <submittedName>
        <fullName evidence="1">Uncharacterized protein</fullName>
    </submittedName>
</protein>
<evidence type="ECO:0000313" key="1">
    <source>
        <dbReference type="EMBL" id="OLS64336.1"/>
    </source>
</evidence>
<accession>A0A1Q9RAB6</accession>
<dbReference type="AlphaFoldDB" id="A0A1Q9RAB6"/>
<gene>
    <name evidence="1" type="ORF">PSEMO_06210</name>
</gene>
<name>A0A1Q9RAB6_PSEPU</name>
<proteinExistence type="predicted"/>
<reference evidence="1 2" key="1">
    <citation type="submission" date="2016-10" db="EMBL/GenBank/DDBJ databases">
        <title>Genome Sequence of Pseudomonas putida GM4FR.</title>
        <authorList>
            <person name="Poehlein A."/>
            <person name="Wemheuer F."/>
            <person name="Hollensteiner J."/>
            <person name="Wemheuer B."/>
        </authorList>
    </citation>
    <scope>NUCLEOTIDE SEQUENCE [LARGE SCALE GENOMIC DNA]</scope>
    <source>
        <strain evidence="1 2">GM4FR</strain>
    </source>
</reference>
<dbReference type="Proteomes" id="UP000186736">
    <property type="component" value="Unassembled WGS sequence"/>
</dbReference>
<sequence>MRLWSGSKVSHGVIYMKLEQVALAIFGEDKAFPSGVMDIDPNERFGFTGHFNIRGNQFADQQIQGARQMVREINSGY</sequence>
<evidence type="ECO:0000313" key="2">
    <source>
        <dbReference type="Proteomes" id="UP000186736"/>
    </source>
</evidence>